<evidence type="ECO:0000259" key="8">
    <source>
        <dbReference type="Pfam" id="PF08669"/>
    </source>
</evidence>
<keyword evidence="9" id="KW-0489">Methyltransferase</keyword>
<comment type="caution">
    <text evidence="9">The sequence shown here is derived from an EMBL/GenBank/DDBJ whole genome shotgun (WGS) entry which is preliminary data.</text>
</comment>
<dbReference type="EC" id="2.1.2.10" evidence="2"/>
<keyword evidence="3" id="KW-0032">Aminotransferase</keyword>
<dbReference type="InterPro" id="IPR028896">
    <property type="entry name" value="GcvT/YgfZ/DmdA"/>
</dbReference>
<sequence length="348" mass="37992">MAPFADYDMPISYPTGALEEHGITRRSVGLFDIDHMGQFEISGPSAESFVSRMVSARISDLRVPMSRYSLLLNEEGCVLDDLFVYRLPESWWIVVNASNREADLAWFKSKATAGVKIDDRSDETYMIAVQGPRAIELLDAVATEPVSAAGRFDWCRTEIGGVPILFGRTGYTGEDGGELFFPAEKALFLWEYLLKKGSEAGIETKAIGLAARDSLRFEAGMPLHGHEISPSINALEAGFKWACDFEKEFIGKAALEAIAARGPARKLVGLEVSGGVPREAYQVAEPQGRVVGRCVAGMFCPSVKKYAANAFVESALATPGTALKVIIRGQPKDATVVKRPLYIPAYRR</sequence>
<dbReference type="Gene3D" id="3.30.1360.120">
    <property type="entry name" value="Probable tRNA modification gtpase trme, domain 1"/>
    <property type="match status" value="1"/>
</dbReference>
<dbReference type="InterPro" id="IPR013977">
    <property type="entry name" value="GcvT_C"/>
</dbReference>
<dbReference type="SUPFAM" id="SSF101790">
    <property type="entry name" value="Aminomethyltransferase beta-barrel domain"/>
    <property type="match status" value="1"/>
</dbReference>
<dbReference type="InterPro" id="IPR006222">
    <property type="entry name" value="GCVT_N"/>
</dbReference>
<evidence type="ECO:0000256" key="1">
    <source>
        <dbReference type="ARBA" id="ARBA00008609"/>
    </source>
</evidence>
<dbReference type="EMBL" id="VSSQ01000030">
    <property type="protein sequence ID" value="MPL65850.1"/>
    <property type="molecule type" value="Genomic_DNA"/>
</dbReference>
<evidence type="ECO:0000256" key="2">
    <source>
        <dbReference type="ARBA" id="ARBA00012616"/>
    </source>
</evidence>
<protein>
    <recommendedName>
        <fullName evidence="2">aminomethyltransferase</fullName>
        <ecNumber evidence="2">2.1.2.10</ecNumber>
    </recommendedName>
    <alternativeName>
        <fullName evidence="5">Glycine cleavage system T protein</fullName>
    </alternativeName>
</protein>
<comment type="catalytic activity">
    <reaction evidence="6">
        <text>N(6)-[(R)-S(8)-aminomethyldihydrolipoyl]-L-lysyl-[protein] + (6S)-5,6,7,8-tetrahydrofolate = N(6)-[(R)-dihydrolipoyl]-L-lysyl-[protein] + (6R)-5,10-methylene-5,6,7,8-tetrahydrofolate + NH4(+)</text>
        <dbReference type="Rhea" id="RHEA:16945"/>
        <dbReference type="Rhea" id="RHEA-COMP:10475"/>
        <dbReference type="Rhea" id="RHEA-COMP:10492"/>
        <dbReference type="ChEBI" id="CHEBI:15636"/>
        <dbReference type="ChEBI" id="CHEBI:28938"/>
        <dbReference type="ChEBI" id="CHEBI:57453"/>
        <dbReference type="ChEBI" id="CHEBI:83100"/>
        <dbReference type="ChEBI" id="CHEBI:83143"/>
        <dbReference type="EC" id="2.1.2.10"/>
    </reaction>
</comment>
<keyword evidence="4 9" id="KW-0808">Transferase</keyword>
<comment type="similarity">
    <text evidence="1">Belongs to the GcvT family.</text>
</comment>
<dbReference type="InterPro" id="IPR027266">
    <property type="entry name" value="TrmE/GcvT-like"/>
</dbReference>
<feature type="domain" description="Aminomethyltransferase C-terminal" evidence="8">
    <location>
        <begin position="265"/>
        <end position="342"/>
    </location>
</feature>
<evidence type="ECO:0000256" key="3">
    <source>
        <dbReference type="ARBA" id="ARBA00022576"/>
    </source>
</evidence>
<dbReference type="InterPro" id="IPR006223">
    <property type="entry name" value="GcvT"/>
</dbReference>
<name>A0A644TG65_9ZZZZ</name>
<dbReference type="PIRSF" id="PIRSF006487">
    <property type="entry name" value="GcvT"/>
    <property type="match status" value="1"/>
</dbReference>
<dbReference type="SUPFAM" id="SSF103025">
    <property type="entry name" value="Folate-binding domain"/>
    <property type="match status" value="1"/>
</dbReference>
<proteinExistence type="inferred from homology"/>
<gene>
    <name evidence="9" type="primary">gcvT_4</name>
    <name evidence="9" type="ORF">SDC9_11515</name>
</gene>
<dbReference type="GO" id="GO:0006546">
    <property type="term" value="P:glycine catabolic process"/>
    <property type="evidence" value="ECO:0007669"/>
    <property type="project" value="InterPro"/>
</dbReference>
<dbReference type="Pfam" id="PF08669">
    <property type="entry name" value="GCV_T_C"/>
    <property type="match status" value="1"/>
</dbReference>
<dbReference type="Pfam" id="PF01571">
    <property type="entry name" value="GCV_T"/>
    <property type="match status" value="1"/>
</dbReference>
<dbReference type="NCBIfam" id="NF001567">
    <property type="entry name" value="PRK00389.1"/>
    <property type="match status" value="1"/>
</dbReference>
<evidence type="ECO:0000256" key="4">
    <source>
        <dbReference type="ARBA" id="ARBA00022679"/>
    </source>
</evidence>
<dbReference type="GO" id="GO:0005960">
    <property type="term" value="C:glycine cleavage complex"/>
    <property type="evidence" value="ECO:0007669"/>
    <property type="project" value="InterPro"/>
</dbReference>
<dbReference type="PANTHER" id="PTHR43757:SF2">
    <property type="entry name" value="AMINOMETHYLTRANSFERASE, MITOCHONDRIAL"/>
    <property type="match status" value="1"/>
</dbReference>
<dbReference type="AlphaFoldDB" id="A0A644TG65"/>
<reference evidence="9" key="1">
    <citation type="submission" date="2019-08" db="EMBL/GenBank/DDBJ databases">
        <authorList>
            <person name="Kucharzyk K."/>
            <person name="Murdoch R.W."/>
            <person name="Higgins S."/>
            <person name="Loffler F."/>
        </authorList>
    </citation>
    <scope>NUCLEOTIDE SEQUENCE</scope>
</reference>
<dbReference type="NCBIfam" id="TIGR00528">
    <property type="entry name" value="gcvT"/>
    <property type="match status" value="1"/>
</dbReference>
<evidence type="ECO:0000259" key="7">
    <source>
        <dbReference type="Pfam" id="PF01571"/>
    </source>
</evidence>
<accession>A0A644TG65</accession>
<dbReference type="PANTHER" id="PTHR43757">
    <property type="entry name" value="AMINOMETHYLTRANSFERASE"/>
    <property type="match status" value="1"/>
</dbReference>
<evidence type="ECO:0000256" key="6">
    <source>
        <dbReference type="ARBA" id="ARBA00047665"/>
    </source>
</evidence>
<evidence type="ECO:0000256" key="5">
    <source>
        <dbReference type="ARBA" id="ARBA00031395"/>
    </source>
</evidence>
<dbReference type="GO" id="GO:0008483">
    <property type="term" value="F:transaminase activity"/>
    <property type="evidence" value="ECO:0007669"/>
    <property type="project" value="UniProtKB-KW"/>
</dbReference>
<evidence type="ECO:0000313" key="9">
    <source>
        <dbReference type="EMBL" id="MPL65850.1"/>
    </source>
</evidence>
<feature type="domain" description="GCVT N-terminal" evidence="7">
    <location>
        <begin position="1"/>
        <end position="247"/>
    </location>
</feature>
<organism evidence="9">
    <name type="scientific">bioreactor metagenome</name>
    <dbReference type="NCBI Taxonomy" id="1076179"/>
    <lineage>
        <taxon>unclassified sequences</taxon>
        <taxon>metagenomes</taxon>
        <taxon>ecological metagenomes</taxon>
    </lineage>
</organism>
<dbReference type="GO" id="GO:0004047">
    <property type="term" value="F:aminomethyltransferase activity"/>
    <property type="evidence" value="ECO:0007669"/>
    <property type="project" value="UniProtKB-EC"/>
</dbReference>
<dbReference type="GO" id="GO:0032259">
    <property type="term" value="P:methylation"/>
    <property type="evidence" value="ECO:0007669"/>
    <property type="project" value="UniProtKB-KW"/>
</dbReference>
<dbReference type="GO" id="GO:0008168">
    <property type="term" value="F:methyltransferase activity"/>
    <property type="evidence" value="ECO:0007669"/>
    <property type="project" value="UniProtKB-KW"/>
</dbReference>
<dbReference type="InterPro" id="IPR029043">
    <property type="entry name" value="GcvT/YgfZ_C"/>
</dbReference>